<dbReference type="InParanoid" id="A0A068U2I8"/>
<gene>
    <name evidence="1" type="ORF">GSCOC_T00040158001</name>
</gene>
<keyword evidence="2" id="KW-1185">Reference proteome</keyword>
<dbReference type="AlphaFoldDB" id="A0A068U2I8"/>
<proteinExistence type="predicted"/>
<accession>A0A068U2I8</accession>
<dbReference type="OMA" id="GEMEYTR"/>
<reference evidence="2" key="1">
    <citation type="journal article" date="2014" name="Science">
        <title>The coffee genome provides insight into the convergent evolution of caffeine biosynthesis.</title>
        <authorList>
            <person name="Denoeud F."/>
            <person name="Carretero-Paulet L."/>
            <person name="Dereeper A."/>
            <person name="Droc G."/>
            <person name="Guyot R."/>
            <person name="Pietrella M."/>
            <person name="Zheng C."/>
            <person name="Alberti A."/>
            <person name="Anthony F."/>
            <person name="Aprea G."/>
            <person name="Aury J.M."/>
            <person name="Bento P."/>
            <person name="Bernard M."/>
            <person name="Bocs S."/>
            <person name="Campa C."/>
            <person name="Cenci A."/>
            <person name="Combes M.C."/>
            <person name="Crouzillat D."/>
            <person name="Da Silva C."/>
            <person name="Daddiego L."/>
            <person name="De Bellis F."/>
            <person name="Dussert S."/>
            <person name="Garsmeur O."/>
            <person name="Gayraud T."/>
            <person name="Guignon V."/>
            <person name="Jahn K."/>
            <person name="Jamilloux V."/>
            <person name="Joet T."/>
            <person name="Labadie K."/>
            <person name="Lan T."/>
            <person name="Leclercq J."/>
            <person name="Lepelley M."/>
            <person name="Leroy T."/>
            <person name="Li L.T."/>
            <person name="Librado P."/>
            <person name="Lopez L."/>
            <person name="Munoz A."/>
            <person name="Noel B."/>
            <person name="Pallavicini A."/>
            <person name="Perrotta G."/>
            <person name="Poncet V."/>
            <person name="Pot D."/>
            <person name="Priyono X."/>
            <person name="Rigoreau M."/>
            <person name="Rouard M."/>
            <person name="Rozas J."/>
            <person name="Tranchant-Dubreuil C."/>
            <person name="VanBuren R."/>
            <person name="Zhang Q."/>
            <person name="Andrade A.C."/>
            <person name="Argout X."/>
            <person name="Bertrand B."/>
            <person name="de Kochko A."/>
            <person name="Graziosi G."/>
            <person name="Henry R.J."/>
            <person name="Jayarama X."/>
            <person name="Ming R."/>
            <person name="Nagai C."/>
            <person name="Rounsley S."/>
            <person name="Sankoff D."/>
            <person name="Giuliano G."/>
            <person name="Albert V.A."/>
            <person name="Wincker P."/>
            <person name="Lashermes P."/>
        </authorList>
    </citation>
    <scope>NUCLEOTIDE SEQUENCE [LARGE SCALE GENOMIC DNA]</scope>
    <source>
        <strain evidence="2">cv. DH200-94</strain>
    </source>
</reference>
<organism evidence="1 2">
    <name type="scientific">Coffea canephora</name>
    <name type="common">Robusta coffee</name>
    <dbReference type="NCBI Taxonomy" id="49390"/>
    <lineage>
        <taxon>Eukaryota</taxon>
        <taxon>Viridiplantae</taxon>
        <taxon>Streptophyta</taxon>
        <taxon>Embryophyta</taxon>
        <taxon>Tracheophyta</taxon>
        <taxon>Spermatophyta</taxon>
        <taxon>Magnoliopsida</taxon>
        <taxon>eudicotyledons</taxon>
        <taxon>Gunneridae</taxon>
        <taxon>Pentapetalae</taxon>
        <taxon>asterids</taxon>
        <taxon>lamiids</taxon>
        <taxon>Gentianales</taxon>
        <taxon>Rubiaceae</taxon>
        <taxon>Ixoroideae</taxon>
        <taxon>Gardenieae complex</taxon>
        <taxon>Bertiereae - Coffeeae clade</taxon>
        <taxon>Coffeeae</taxon>
        <taxon>Coffea</taxon>
    </lineage>
</organism>
<dbReference type="EMBL" id="HG739092">
    <property type="protein sequence ID" value="CDP02691.1"/>
    <property type="molecule type" value="Genomic_DNA"/>
</dbReference>
<name>A0A068U2I8_COFCA</name>
<dbReference type="Proteomes" id="UP000295252">
    <property type="component" value="Chromosome IX"/>
</dbReference>
<sequence length="105" mass="12240">MGGDFIHQKPSYFSGCMSPSCVPVHEEYSRIDIGDRGSNGRSSRRLKRLIKKLMSESKSIYGSKPTRFHYDAVSYSQNFDEGCHKDEYPRCQQVFQEFRCHVQHK</sequence>
<dbReference type="Gramene" id="CDP02691">
    <property type="protein sequence ID" value="CDP02691"/>
    <property type="gene ID" value="GSCOC_T00040158001"/>
</dbReference>
<evidence type="ECO:0000313" key="1">
    <source>
        <dbReference type="EMBL" id="CDP02691.1"/>
    </source>
</evidence>
<dbReference type="OrthoDB" id="692779at2759"/>
<dbReference type="PhylomeDB" id="A0A068U2I8"/>
<protein>
    <submittedName>
        <fullName evidence="1">Uncharacterized protein</fullName>
    </submittedName>
</protein>
<evidence type="ECO:0000313" key="2">
    <source>
        <dbReference type="Proteomes" id="UP000295252"/>
    </source>
</evidence>